<protein>
    <submittedName>
        <fullName evidence="2">Uncharacterized protein</fullName>
    </submittedName>
</protein>
<evidence type="ECO:0000313" key="2">
    <source>
        <dbReference type="WBParaSite" id="nRc.2.0.1.t23803-RA"/>
    </source>
</evidence>
<dbReference type="Proteomes" id="UP000887565">
    <property type="component" value="Unplaced"/>
</dbReference>
<dbReference type="AlphaFoldDB" id="A0A915JBC9"/>
<dbReference type="WBParaSite" id="nRc.2.0.1.t23803-RA">
    <property type="protein sequence ID" value="nRc.2.0.1.t23803-RA"/>
    <property type="gene ID" value="nRc.2.0.1.g23803"/>
</dbReference>
<accession>A0A915JBC9</accession>
<organism evidence="1 2">
    <name type="scientific">Romanomermis culicivorax</name>
    <name type="common">Nematode worm</name>
    <dbReference type="NCBI Taxonomy" id="13658"/>
    <lineage>
        <taxon>Eukaryota</taxon>
        <taxon>Metazoa</taxon>
        <taxon>Ecdysozoa</taxon>
        <taxon>Nematoda</taxon>
        <taxon>Enoplea</taxon>
        <taxon>Dorylaimia</taxon>
        <taxon>Mermithida</taxon>
        <taxon>Mermithoidea</taxon>
        <taxon>Mermithidae</taxon>
        <taxon>Romanomermis</taxon>
    </lineage>
</organism>
<keyword evidence="1" id="KW-1185">Reference proteome</keyword>
<name>A0A915JBC9_ROMCU</name>
<evidence type="ECO:0000313" key="1">
    <source>
        <dbReference type="Proteomes" id="UP000887565"/>
    </source>
</evidence>
<reference evidence="2" key="1">
    <citation type="submission" date="2022-11" db="UniProtKB">
        <authorList>
            <consortium name="WormBaseParasite"/>
        </authorList>
    </citation>
    <scope>IDENTIFICATION</scope>
</reference>
<proteinExistence type="predicted"/>
<sequence length="62" mass="6500">MTSIGIPCDGPCARVRADGAGEVAAAAGDDSTSTVANFFGIRSLDHREFNGRDHFTQKNGCK</sequence>